<evidence type="ECO:0000313" key="3">
    <source>
        <dbReference type="Proteomes" id="UP000054097"/>
    </source>
</evidence>
<reference evidence="2 3" key="1">
    <citation type="submission" date="2014-04" db="EMBL/GenBank/DDBJ databases">
        <authorList>
            <consortium name="DOE Joint Genome Institute"/>
            <person name="Kuo A."/>
            <person name="Zuccaro A."/>
            <person name="Kohler A."/>
            <person name="Nagy L.G."/>
            <person name="Floudas D."/>
            <person name="Copeland A."/>
            <person name="Barry K.W."/>
            <person name="Cichocki N."/>
            <person name="Veneault-Fourrey C."/>
            <person name="LaButti K."/>
            <person name="Lindquist E.A."/>
            <person name="Lipzen A."/>
            <person name="Lundell T."/>
            <person name="Morin E."/>
            <person name="Murat C."/>
            <person name="Sun H."/>
            <person name="Tunlid A."/>
            <person name="Henrissat B."/>
            <person name="Grigoriev I.V."/>
            <person name="Hibbett D.S."/>
            <person name="Martin F."/>
            <person name="Nordberg H.P."/>
            <person name="Cantor M.N."/>
            <person name="Hua S.X."/>
        </authorList>
    </citation>
    <scope>NUCLEOTIDE SEQUENCE [LARGE SCALE GENOMIC DNA]</scope>
    <source>
        <strain evidence="2 3">MAFF 305830</strain>
    </source>
</reference>
<protein>
    <submittedName>
        <fullName evidence="2">Uncharacterized protein</fullName>
    </submittedName>
</protein>
<sequence>MLQILRCRFQQEEEIISTTLLHYQDGVLQSNAPKPTVQFALHDESQKADDEERKPLRRVYPVTPQRPDPSTLAKLMEVSYTEWSDSSYEDTTGDSKLAQWLASFANKDLNLSRPDPALGGASPTQTIKKNFIDNGCEQTPLSDSPYSSSPQSFLLPAFTSPALSPYSRRHHPNASIHNDVSPRRRALSDPPTPSKRMQYQVHTRSCSTSHNELSPRKEQVNHDADEMKDGRRMLTFSFMKSPALSPFRLRNRQASETTNFSPSTASLPVTPSTPNHNQSPVHFLRPNLFTTPLRHTIDSHQSRDETAPDQSNATSLADISGVHAFNLSLQHSTKSPFLIRTWKRMLGELAGRFPLSLGDNGSTVDEVEGVDTRLLDIVEPSVVTHEVNSSLDQSIELGSSSLEKSALAGITASTPGMPSFQTHADILLDREYAAYLRGNIATKQREIRYLQELIAQREKTIERMEFALKRRALEVLRSHEAQN</sequence>
<dbReference type="EMBL" id="KN824298">
    <property type="protein sequence ID" value="KIM27599.1"/>
    <property type="molecule type" value="Genomic_DNA"/>
</dbReference>
<keyword evidence="3" id="KW-1185">Reference proteome</keyword>
<organism evidence="2 3">
    <name type="scientific">Serendipita vermifera MAFF 305830</name>
    <dbReference type="NCBI Taxonomy" id="933852"/>
    <lineage>
        <taxon>Eukaryota</taxon>
        <taxon>Fungi</taxon>
        <taxon>Dikarya</taxon>
        <taxon>Basidiomycota</taxon>
        <taxon>Agaricomycotina</taxon>
        <taxon>Agaricomycetes</taxon>
        <taxon>Sebacinales</taxon>
        <taxon>Serendipitaceae</taxon>
        <taxon>Serendipita</taxon>
    </lineage>
</organism>
<name>A0A0C3B645_SERVB</name>
<dbReference type="Proteomes" id="UP000054097">
    <property type="component" value="Unassembled WGS sequence"/>
</dbReference>
<gene>
    <name evidence="2" type="ORF">M408DRAFT_167476</name>
</gene>
<evidence type="ECO:0000313" key="2">
    <source>
        <dbReference type="EMBL" id="KIM27599.1"/>
    </source>
</evidence>
<proteinExistence type="predicted"/>
<feature type="region of interest" description="Disordered" evidence="1">
    <location>
        <begin position="164"/>
        <end position="226"/>
    </location>
</feature>
<dbReference type="OrthoDB" id="3157656at2759"/>
<feature type="region of interest" description="Disordered" evidence="1">
    <location>
        <begin position="253"/>
        <end position="280"/>
    </location>
</feature>
<dbReference type="AlphaFoldDB" id="A0A0C3B645"/>
<feature type="compositionally biased region" description="Basic and acidic residues" evidence="1">
    <location>
        <begin position="213"/>
        <end position="226"/>
    </location>
</feature>
<feature type="compositionally biased region" description="Polar residues" evidence="1">
    <location>
        <begin position="195"/>
        <end position="212"/>
    </location>
</feature>
<evidence type="ECO:0000256" key="1">
    <source>
        <dbReference type="SAM" id="MobiDB-lite"/>
    </source>
</evidence>
<accession>A0A0C3B645</accession>
<dbReference type="HOGENOM" id="CLU_565204_0_0_1"/>
<reference evidence="3" key="2">
    <citation type="submission" date="2015-01" db="EMBL/GenBank/DDBJ databases">
        <title>Evolutionary Origins and Diversification of the Mycorrhizal Mutualists.</title>
        <authorList>
            <consortium name="DOE Joint Genome Institute"/>
            <consortium name="Mycorrhizal Genomics Consortium"/>
            <person name="Kohler A."/>
            <person name="Kuo A."/>
            <person name="Nagy L.G."/>
            <person name="Floudas D."/>
            <person name="Copeland A."/>
            <person name="Barry K.W."/>
            <person name="Cichocki N."/>
            <person name="Veneault-Fourrey C."/>
            <person name="LaButti K."/>
            <person name="Lindquist E.A."/>
            <person name="Lipzen A."/>
            <person name="Lundell T."/>
            <person name="Morin E."/>
            <person name="Murat C."/>
            <person name="Riley R."/>
            <person name="Ohm R."/>
            <person name="Sun H."/>
            <person name="Tunlid A."/>
            <person name="Henrissat B."/>
            <person name="Grigoriev I.V."/>
            <person name="Hibbett D.S."/>
            <person name="Martin F."/>
        </authorList>
    </citation>
    <scope>NUCLEOTIDE SEQUENCE [LARGE SCALE GENOMIC DNA]</scope>
    <source>
        <strain evidence="3">MAFF 305830</strain>
    </source>
</reference>